<dbReference type="Gene3D" id="3.40.47.10">
    <property type="match status" value="1"/>
</dbReference>
<sequence>MAESGFRDSIEKLCASSEAAGRAACTGRRLSTPLRATLVAALEAWGTVELNTKLDRVGCIVAANNHQDSTLEALIRQDAVSPQIVTPGRRLSRLDPWILGLLSRALGFRGYGSVIGTQSAASNSAVAVAVAMIRAGLLDYCLVVAPAFEPSESFLAMCSNLGILSRVTDSGPIRPFDNSHAGTVPVPLAAAVMISNPAMEPSGGIRLSGVGGCQHPTTGAEPDLEAEIITMKLALADAGIGPEDIDYVNAHATGTPQGDSCEASALRNLFGRRQMPPVINATKALLGHGFNAAGLVGIVASALQINNGFLHSTPGLTSPIEEFSWAPKSTVRHGVVSHALCNTFAFFGVNASVVLSAPDTTENGYVS</sequence>
<dbReference type="GO" id="GO:0004315">
    <property type="term" value="F:3-oxoacyl-[acyl-carrier-protein] synthase activity"/>
    <property type="evidence" value="ECO:0007669"/>
    <property type="project" value="TreeGrafter"/>
</dbReference>
<protein>
    <submittedName>
        <fullName evidence="5">Polyketide synthase, beta-ketoacyl synthase domain</fullName>
    </submittedName>
</protein>
<evidence type="ECO:0000259" key="4">
    <source>
        <dbReference type="PROSITE" id="PS52004"/>
    </source>
</evidence>
<dbReference type="Pfam" id="PF00109">
    <property type="entry name" value="ketoacyl-synt"/>
    <property type="match status" value="1"/>
</dbReference>
<dbReference type="SUPFAM" id="SSF53901">
    <property type="entry name" value="Thiolase-like"/>
    <property type="match status" value="2"/>
</dbReference>
<dbReference type="InterPro" id="IPR020841">
    <property type="entry name" value="PKS_Beta-ketoAc_synthase_dom"/>
</dbReference>
<dbReference type="PROSITE" id="PS52004">
    <property type="entry name" value="KS3_2"/>
    <property type="match status" value="1"/>
</dbReference>
<keyword evidence="6" id="KW-1185">Reference proteome</keyword>
<evidence type="ECO:0000256" key="1">
    <source>
        <dbReference type="ARBA" id="ARBA00008467"/>
    </source>
</evidence>
<dbReference type="Pfam" id="PF02801">
    <property type="entry name" value="Ketoacyl-synt_C"/>
    <property type="match status" value="1"/>
</dbReference>
<dbReference type="InterPro" id="IPR016039">
    <property type="entry name" value="Thiolase-like"/>
</dbReference>
<dbReference type="Proteomes" id="UP000265962">
    <property type="component" value="Unassembled WGS sequence"/>
</dbReference>
<proteinExistence type="inferred from homology"/>
<dbReference type="InterPro" id="IPR000794">
    <property type="entry name" value="Beta-ketoacyl_synthase"/>
</dbReference>
<dbReference type="GO" id="GO:0005829">
    <property type="term" value="C:cytosol"/>
    <property type="evidence" value="ECO:0007669"/>
    <property type="project" value="TreeGrafter"/>
</dbReference>
<evidence type="ECO:0000256" key="2">
    <source>
        <dbReference type="ARBA" id="ARBA00022679"/>
    </source>
</evidence>
<comment type="similarity">
    <text evidence="1 3">Belongs to the thiolase-like superfamily. Beta-ketoacyl-ACP synthases family.</text>
</comment>
<name>A0A375I114_9ACTN</name>
<gene>
    <name evidence="5" type="ORF">PROPJV5_1517</name>
</gene>
<dbReference type="InterPro" id="IPR014031">
    <property type="entry name" value="Ketoacyl_synth_C"/>
</dbReference>
<feature type="domain" description="Ketosynthase family 3 (KS3)" evidence="4">
    <location>
        <begin position="1"/>
        <end position="357"/>
    </location>
</feature>
<dbReference type="PANTHER" id="PTHR11712">
    <property type="entry name" value="POLYKETIDE SYNTHASE-RELATED"/>
    <property type="match status" value="1"/>
</dbReference>
<dbReference type="AlphaFoldDB" id="A0A375I114"/>
<dbReference type="GO" id="GO:0006633">
    <property type="term" value="P:fatty acid biosynthetic process"/>
    <property type="evidence" value="ECO:0007669"/>
    <property type="project" value="TreeGrafter"/>
</dbReference>
<accession>A0A375I114</accession>
<organism evidence="5 6">
    <name type="scientific">Propionibacterium ruminifibrarum</name>
    <dbReference type="NCBI Taxonomy" id="1962131"/>
    <lineage>
        <taxon>Bacteria</taxon>
        <taxon>Bacillati</taxon>
        <taxon>Actinomycetota</taxon>
        <taxon>Actinomycetes</taxon>
        <taxon>Propionibacteriales</taxon>
        <taxon>Propionibacteriaceae</taxon>
        <taxon>Propionibacterium</taxon>
    </lineage>
</organism>
<reference evidence="6" key="1">
    <citation type="submission" date="2018-02" db="EMBL/GenBank/DDBJ databases">
        <authorList>
            <person name="Hornung B."/>
        </authorList>
    </citation>
    <scope>NUCLEOTIDE SEQUENCE [LARGE SCALE GENOMIC DNA]</scope>
</reference>
<evidence type="ECO:0000256" key="3">
    <source>
        <dbReference type="RuleBase" id="RU003694"/>
    </source>
</evidence>
<dbReference type="EMBL" id="OMOH01000005">
    <property type="protein sequence ID" value="SPF68536.1"/>
    <property type="molecule type" value="Genomic_DNA"/>
</dbReference>
<keyword evidence="2 3" id="KW-0808">Transferase</keyword>
<evidence type="ECO:0000313" key="6">
    <source>
        <dbReference type="Proteomes" id="UP000265962"/>
    </source>
</evidence>
<dbReference type="InterPro" id="IPR014030">
    <property type="entry name" value="Ketoacyl_synth_N"/>
</dbReference>
<dbReference type="PANTHER" id="PTHR11712:SF336">
    <property type="entry name" value="3-OXOACYL-[ACYL-CARRIER-PROTEIN] SYNTHASE, MITOCHONDRIAL"/>
    <property type="match status" value="1"/>
</dbReference>
<evidence type="ECO:0000313" key="5">
    <source>
        <dbReference type="EMBL" id="SPF68536.1"/>
    </source>
</evidence>
<dbReference type="SMART" id="SM00825">
    <property type="entry name" value="PKS_KS"/>
    <property type="match status" value="1"/>
</dbReference>